<comment type="caution">
    <text evidence="3">The sequence shown here is derived from an EMBL/GenBank/DDBJ whole genome shotgun (WGS) entry which is preliminary data.</text>
</comment>
<reference evidence="3 4" key="1">
    <citation type="submission" date="2014-04" db="EMBL/GenBank/DDBJ databases">
        <title>Characterization and application of a salt tolerant electro-active bacterium.</title>
        <authorList>
            <person name="Yang L."/>
            <person name="Wei S."/>
            <person name="Tay Q.X.M."/>
        </authorList>
    </citation>
    <scope>NUCLEOTIDE SEQUENCE [LARGE SCALE GENOMIC DNA]</scope>
    <source>
        <strain evidence="3 4">LY1</strain>
    </source>
</reference>
<name>A0A074KTQ7_9BACT</name>
<evidence type="ECO:0000256" key="2">
    <source>
        <dbReference type="SAM" id="SignalP"/>
    </source>
</evidence>
<dbReference type="Proteomes" id="UP000027821">
    <property type="component" value="Unassembled WGS sequence"/>
</dbReference>
<dbReference type="STRING" id="1048983.EL17_24015"/>
<evidence type="ECO:0008006" key="5">
    <source>
        <dbReference type="Google" id="ProtNLM"/>
    </source>
</evidence>
<dbReference type="AlphaFoldDB" id="A0A074KTQ7"/>
<sequence length="231" mass="25852">MKYIVLILMLFLSYNTIAQNIFPSTGNMGLGTTTPNAQIDIYSHGTHQTAILGRGNDLNFRLVSSQDRTSNAQNAIVGEFGIDYDVIKNTAIRFHRGWTITGGFISFTTNNNNERMRITTEGNVGIGSTNPSNKLEVNGTVRAKEIKVEANNWPDYVFDPGYELLDLKTTAAYIEKHRHLPGIPSEQEVRESGIYLGEMNALLLKKIEELTLHIINLQNQVDNLTNKQKPI</sequence>
<keyword evidence="2" id="KW-0732">Signal</keyword>
<dbReference type="RefSeq" id="WP_051720374.1">
    <property type="nucleotide sequence ID" value="NZ_JMIH01000052.1"/>
</dbReference>
<evidence type="ECO:0000256" key="1">
    <source>
        <dbReference type="SAM" id="Coils"/>
    </source>
</evidence>
<dbReference type="OrthoDB" id="9793307at2"/>
<organism evidence="3 4">
    <name type="scientific">Anditalea andensis</name>
    <dbReference type="NCBI Taxonomy" id="1048983"/>
    <lineage>
        <taxon>Bacteria</taxon>
        <taxon>Pseudomonadati</taxon>
        <taxon>Bacteroidota</taxon>
        <taxon>Cytophagia</taxon>
        <taxon>Cytophagales</taxon>
        <taxon>Cytophagaceae</taxon>
        <taxon>Anditalea</taxon>
    </lineage>
</organism>
<dbReference type="EMBL" id="JMIH01000052">
    <property type="protein sequence ID" value="KEO71615.1"/>
    <property type="molecule type" value="Genomic_DNA"/>
</dbReference>
<keyword evidence="1" id="KW-0175">Coiled coil</keyword>
<protein>
    <recommendedName>
        <fullName evidence="5">Peptidase S74 domain-containing protein</fullName>
    </recommendedName>
</protein>
<evidence type="ECO:0000313" key="3">
    <source>
        <dbReference type="EMBL" id="KEO71615.1"/>
    </source>
</evidence>
<feature type="coiled-coil region" evidence="1">
    <location>
        <begin position="200"/>
        <end position="227"/>
    </location>
</feature>
<accession>A0A074KTQ7</accession>
<keyword evidence="4" id="KW-1185">Reference proteome</keyword>
<evidence type="ECO:0000313" key="4">
    <source>
        <dbReference type="Proteomes" id="UP000027821"/>
    </source>
</evidence>
<proteinExistence type="predicted"/>
<feature type="signal peptide" evidence="2">
    <location>
        <begin position="1"/>
        <end position="18"/>
    </location>
</feature>
<feature type="chain" id="PRO_5001695424" description="Peptidase S74 domain-containing protein" evidence="2">
    <location>
        <begin position="19"/>
        <end position="231"/>
    </location>
</feature>
<dbReference type="eggNOG" id="COG1044">
    <property type="taxonomic scope" value="Bacteria"/>
</dbReference>
<gene>
    <name evidence="3" type="ORF">EL17_24015</name>
</gene>